<sequence length="822" mass="86016" precursor="true">MSSVRLGRVSALALVLAGGLAGVALAQGKSSALAHPDLWPKAASPAAITDARTEAFITALMSRMTLEEKVGQTIQADAASITPEDLRKYPLGSVEAGGNTAPGGDDRAAPPLWVDWIKAYRAVALEKRPGHTPIPIIFGIDAVHGHNNIVGATIFPHNIGLGAARDPDLIRRIGEVTAREVAATGADWTFGPTVAVPRDERWGRAYEGYAEDPEVVKTYAGPMTLGLQGALVAGKPLAPGHVVGSAKHFLADGGTAGGKDQGDAQIAETELIRLHAQGYPPAIDAGVLTVMVSFSSWNGVKHTGNKSLQTDVLKGRMGFQGFVVGDWNAHGQVEGCSNTNCAQAWNAGMDMVMAPDSWKGLFENTLAQVKDGAIPMTRLDDAVRRVLRVKIKAGLFDDNRPLEGRFDLLGAPEHRAVAREAVRKSLVLLKNNGVLPVKSSARVLVAGDGADDIGKASGGWTLTWQGTGNKNSDFPHGQSIYAGIAEAVKAGGGSAELAVDGAFKVKPDVAIVVFGENPYAEFQGDLTNVEYQPGDKRDLALLKRLKAAGIPVVSVFISGRPLWTNPEINASDAFVAAWLPGSEGGGIADVLIGDKAGRPRHDFQGRLSYSWPKRADQEPINVGDPGYDPQFAYGYGLGYARPGKVGTLSEDPGAVSAAVNVDRYFVAGRVPAPWTLNAAGAVALKTLDAGAQENARQAVWSGEGNGALGVVGPPADLSRQTTGDMAISIKFRVDASPDKPVSLALACGESCGAAVDVTSTLSGAKIGEWRTAKIKLSCFKAKGADMTHVSSPFTLSSSGRMTLTFTEIRLASNEGDAVCPPT</sequence>
<dbReference type="InterPro" id="IPR002772">
    <property type="entry name" value="Glyco_hydro_3_C"/>
</dbReference>
<dbReference type="Pfam" id="PF01915">
    <property type="entry name" value="Glyco_hydro_3_C"/>
    <property type="match status" value="1"/>
</dbReference>
<dbReference type="PANTHER" id="PTHR30620:SF77">
    <property type="entry name" value="LYSOSOMAL BETA GLUCOSIDASE-LIKE"/>
    <property type="match status" value="1"/>
</dbReference>
<dbReference type="Pfam" id="PF00933">
    <property type="entry name" value="Glyco_hydro_3"/>
    <property type="match status" value="1"/>
</dbReference>
<dbReference type="Gene3D" id="2.60.120.430">
    <property type="entry name" value="Galactose-binding lectin"/>
    <property type="match status" value="1"/>
</dbReference>
<dbReference type="InterPro" id="IPR017853">
    <property type="entry name" value="GH"/>
</dbReference>
<dbReference type="Gene3D" id="3.40.50.1700">
    <property type="entry name" value="Glycoside hydrolase family 3 C-terminal domain"/>
    <property type="match status" value="1"/>
</dbReference>
<dbReference type="GO" id="GO:0009251">
    <property type="term" value="P:glucan catabolic process"/>
    <property type="evidence" value="ECO:0007669"/>
    <property type="project" value="TreeGrafter"/>
</dbReference>
<dbReference type="Pfam" id="PF18559">
    <property type="entry name" value="Exop_C"/>
    <property type="match status" value="1"/>
</dbReference>
<dbReference type="InterPro" id="IPR036881">
    <property type="entry name" value="Glyco_hydro_3_C_sf"/>
</dbReference>
<feature type="signal peptide" evidence="2">
    <location>
        <begin position="1"/>
        <end position="26"/>
    </location>
</feature>
<feature type="domain" description="Glycoside hydrolase family 3 N-terminal" evidence="3">
    <location>
        <begin position="65"/>
        <end position="389"/>
    </location>
</feature>
<dbReference type="STRING" id="1292034.OR37_01839"/>
<gene>
    <name evidence="6" type="ORF">OR37_01839</name>
</gene>
<dbReference type="EMBL" id="APMP01000008">
    <property type="protein sequence ID" value="ENZ82285.1"/>
    <property type="molecule type" value="Genomic_DNA"/>
</dbReference>
<dbReference type="InterPro" id="IPR051915">
    <property type="entry name" value="Cellulose_Degrad_GH3"/>
</dbReference>
<dbReference type="SUPFAM" id="SSF52279">
    <property type="entry name" value="Beta-D-glucan exohydrolase, C-terminal domain"/>
    <property type="match status" value="1"/>
</dbReference>
<reference evidence="6 7" key="1">
    <citation type="journal article" date="2013" name="Genome Announc.">
        <title>Draft Genome Sequence for Caulobacter sp. Strain OR37, a Bacterium Tolerant to Heavy Metals.</title>
        <authorList>
            <person name="Utturkar S.M."/>
            <person name="Bollmann A."/>
            <person name="Brzoska R.M."/>
            <person name="Klingeman D.M."/>
            <person name="Epstein S.E."/>
            <person name="Palumbo A.V."/>
            <person name="Brown S.D."/>
        </authorList>
    </citation>
    <scope>NUCLEOTIDE SEQUENCE [LARGE SCALE GENOMIC DNA]</scope>
    <source>
        <strain evidence="6 7">OR37</strain>
    </source>
</reference>
<evidence type="ECO:0000256" key="1">
    <source>
        <dbReference type="ARBA" id="ARBA00022801"/>
    </source>
</evidence>
<dbReference type="InterPro" id="IPR001764">
    <property type="entry name" value="Glyco_hydro_3_N"/>
</dbReference>
<feature type="domain" description="Glycoside hydrolase family 3 C-terminal" evidence="4">
    <location>
        <begin position="426"/>
        <end position="639"/>
    </location>
</feature>
<evidence type="ECO:0000313" key="7">
    <source>
        <dbReference type="Proteomes" id="UP000013063"/>
    </source>
</evidence>
<organism evidence="6 7">
    <name type="scientific">Caulobacter vibrioides OR37</name>
    <dbReference type="NCBI Taxonomy" id="1292034"/>
    <lineage>
        <taxon>Bacteria</taxon>
        <taxon>Pseudomonadati</taxon>
        <taxon>Pseudomonadota</taxon>
        <taxon>Alphaproteobacteria</taxon>
        <taxon>Caulobacterales</taxon>
        <taxon>Caulobacteraceae</taxon>
        <taxon>Caulobacter</taxon>
    </lineage>
</organism>
<keyword evidence="6" id="KW-0326">Glycosidase</keyword>
<dbReference type="PRINTS" id="PR00133">
    <property type="entry name" value="GLHYDRLASE3"/>
</dbReference>
<dbReference type="PANTHER" id="PTHR30620">
    <property type="entry name" value="PERIPLASMIC BETA-GLUCOSIDASE-RELATED"/>
    <property type="match status" value="1"/>
</dbReference>
<evidence type="ECO:0000256" key="2">
    <source>
        <dbReference type="SAM" id="SignalP"/>
    </source>
</evidence>
<protein>
    <submittedName>
        <fullName evidence="6">Exo-1,4-beta-glucosidase</fullName>
        <ecNumber evidence="6">3.2.1.74</ecNumber>
    </submittedName>
</protein>
<evidence type="ECO:0000259" key="4">
    <source>
        <dbReference type="Pfam" id="PF01915"/>
    </source>
</evidence>
<dbReference type="SUPFAM" id="SSF51445">
    <property type="entry name" value="(Trans)glycosidases"/>
    <property type="match status" value="1"/>
</dbReference>
<evidence type="ECO:0000313" key="6">
    <source>
        <dbReference type="EMBL" id="ENZ82285.1"/>
    </source>
</evidence>
<dbReference type="PATRIC" id="fig|1292034.3.peg.1828"/>
<accession>R0D1G5</accession>
<keyword evidence="2" id="KW-0732">Signal</keyword>
<dbReference type="InterPro" id="IPR036962">
    <property type="entry name" value="Glyco_hydro_3_N_sf"/>
</dbReference>
<dbReference type="OrthoDB" id="9781691at2"/>
<name>R0D1G5_CAUVI</name>
<feature type="chain" id="PRO_5004339320" evidence="2">
    <location>
        <begin position="27"/>
        <end position="822"/>
    </location>
</feature>
<dbReference type="InterPro" id="IPR041443">
    <property type="entry name" value="Exop_C"/>
</dbReference>
<comment type="caution">
    <text evidence="6">The sequence shown here is derived from an EMBL/GenBank/DDBJ whole genome shotgun (WGS) entry which is preliminary data.</text>
</comment>
<dbReference type="RefSeq" id="WP_004618467.1">
    <property type="nucleotide sequence ID" value="NZ_APMP01000008.1"/>
</dbReference>
<evidence type="ECO:0000259" key="3">
    <source>
        <dbReference type="Pfam" id="PF00933"/>
    </source>
</evidence>
<dbReference type="GO" id="GO:0031217">
    <property type="term" value="F:glucan 1,4-beta-glucosidase activity"/>
    <property type="evidence" value="ECO:0007669"/>
    <property type="project" value="UniProtKB-EC"/>
</dbReference>
<dbReference type="Proteomes" id="UP000013063">
    <property type="component" value="Unassembled WGS sequence"/>
</dbReference>
<dbReference type="Gene3D" id="3.20.20.300">
    <property type="entry name" value="Glycoside hydrolase, family 3, N-terminal domain"/>
    <property type="match status" value="1"/>
</dbReference>
<dbReference type="eggNOG" id="COG1472">
    <property type="taxonomic scope" value="Bacteria"/>
</dbReference>
<keyword evidence="1 6" id="KW-0378">Hydrolase</keyword>
<feature type="domain" description="ExoP galactose-binding-like" evidence="5">
    <location>
        <begin position="678"/>
        <end position="810"/>
    </location>
</feature>
<proteinExistence type="predicted"/>
<keyword evidence="7" id="KW-1185">Reference proteome</keyword>
<dbReference type="AlphaFoldDB" id="R0D1G5"/>
<evidence type="ECO:0000259" key="5">
    <source>
        <dbReference type="Pfam" id="PF18559"/>
    </source>
</evidence>
<dbReference type="EC" id="3.2.1.74" evidence="6"/>